<dbReference type="InterPro" id="IPR041577">
    <property type="entry name" value="RT_RNaseH_2"/>
</dbReference>
<gene>
    <name evidence="2" type="ORF">O181_051284</name>
</gene>
<dbReference type="AlphaFoldDB" id="A0A9Q3HQJ6"/>
<protein>
    <recommendedName>
        <fullName evidence="1">Reverse transcriptase/retrotransposon-derived protein RNase H-like domain-containing protein</fullName>
    </recommendedName>
</protein>
<keyword evidence="3" id="KW-1185">Reference proteome</keyword>
<proteinExistence type="predicted"/>
<evidence type="ECO:0000313" key="3">
    <source>
        <dbReference type="Proteomes" id="UP000765509"/>
    </source>
</evidence>
<comment type="caution">
    <text evidence="2">The sequence shown here is derived from an EMBL/GenBank/DDBJ whole genome shotgun (WGS) entry which is preliminary data.</text>
</comment>
<evidence type="ECO:0000313" key="2">
    <source>
        <dbReference type="EMBL" id="MBW0511569.1"/>
    </source>
</evidence>
<accession>A0A9Q3HQJ6</accession>
<dbReference type="Pfam" id="PF17919">
    <property type="entry name" value="RT_RNaseH_2"/>
    <property type="match status" value="1"/>
</dbReference>
<feature type="domain" description="Reverse transcriptase/retrotransposon-derived protein RNase H-like" evidence="1">
    <location>
        <begin position="22"/>
        <end position="84"/>
    </location>
</feature>
<dbReference type="PANTHER" id="PTHR34072:SF52">
    <property type="entry name" value="RIBONUCLEASE H"/>
    <property type="match status" value="1"/>
</dbReference>
<dbReference type="OrthoDB" id="117269at2759"/>
<sequence length="85" mass="9222">MTSLTSCFKKDSPFISNEGALSQFQILKEAFTTASILSHSNPSLPTIVKTDASDYALGALLSQANDSGKNCKLLPDELNYEVHEK</sequence>
<evidence type="ECO:0000259" key="1">
    <source>
        <dbReference type="Pfam" id="PF17919"/>
    </source>
</evidence>
<reference evidence="2" key="1">
    <citation type="submission" date="2021-03" db="EMBL/GenBank/DDBJ databases">
        <title>Draft genome sequence of rust myrtle Austropuccinia psidii MF-1, a brazilian biotype.</title>
        <authorList>
            <person name="Quecine M.C."/>
            <person name="Pachon D.M.R."/>
            <person name="Bonatelli M.L."/>
            <person name="Correr F.H."/>
            <person name="Franceschini L.M."/>
            <person name="Leite T.F."/>
            <person name="Margarido G.R.A."/>
            <person name="Almeida C.A."/>
            <person name="Ferrarezi J.A."/>
            <person name="Labate C.A."/>
        </authorList>
    </citation>
    <scope>NUCLEOTIDE SEQUENCE</scope>
    <source>
        <strain evidence="2">MF-1</strain>
    </source>
</reference>
<dbReference type="SUPFAM" id="SSF56672">
    <property type="entry name" value="DNA/RNA polymerases"/>
    <property type="match status" value="1"/>
</dbReference>
<organism evidence="2 3">
    <name type="scientific">Austropuccinia psidii MF-1</name>
    <dbReference type="NCBI Taxonomy" id="1389203"/>
    <lineage>
        <taxon>Eukaryota</taxon>
        <taxon>Fungi</taxon>
        <taxon>Dikarya</taxon>
        <taxon>Basidiomycota</taxon>
        <taxon>Pucciniomycotina</taxon>
        <taxon>Pucciniomycetes</taxon>
        <taxon>Pucciniales</taxon>
        <taxon>Sphaerophragmiaceae</taxon>
        <taxon>Austropuccinia</taxon>
    </lineage>
</organism>
<dbReference type="EMBL" id="AVOT02022259">
    <property type="protein sequence ID" value="MBW0511569.1"/>
    <property type="molecule type" value="Genomic_DNA"/>
</dbReference>
<dbReference type="PANTHER" id="PTHR34072">
    <property type="entry name" value="ENZYMATIC POLYPROTEIN-RELATED"/>
    <property type="match status" value="1"/>
</dbReference>
<dbReference type="Proteomes" id="UP000765509">
    <property type="component" value="Unassembled WGS sequence"/>
</dbReference>
<dbReference type="InterPro" id="IPR043502">
    <property type="entry name" value="DNA/RNA_pol_sf"/>
</dbReference>
<name>A0A9Q3HQJ6_9BASI</name>